<organism evidence="2 3">
    <name type="scientific">Hymenobacter ginkgonis</name>
    <dbReference type="NCBI Taxonomy" id="2682976"/>
    <lineage>
        <taxon>Bacteria</taxon>
        <taxon>Pseudomonadati</taxon>
        <taxon>Bacteroidota</taxon>
        <taxon>Cytophagia</taxon>
        <taxon>Cytophagales</taxon>
        <taxon>Hymenobacteraceae</taxon>
        <taxon>Hymenobacter</taxon>
    </lineage>
</organism>
<name>A0A7K1T9D2_9BACT</name>
<reference evidence="2 3" key="1">
    <citation type="submission" date="2019-12" db="EMBL/GenBank/DDBJ databases">
        <title>Hymenobacter sp. HMF4947 Genome sequencing and assembly.</title>
        <authorList>
            <person name="Kang H."/>
            <person name="Cha I."/>
            <person name="Kim H."/>
            <person name="Joh K."/>
        </authorList>
    </citation>
    <scope>NUCLEOTIDE SEQUENCE [LARGE SCALE GENOMIC DNA]</scope>
    <source>
        <strain evidence="2 3">HMF4947</strain>
    </source>
</reference>
<feature type="signal peptide" evidence="1">
    <location>
        <begin position="1"/>
        <end position="22"/>
    </location>
</feature>
<dbReference type="SUPFAM" id="SSF48452">
    <property type="entry name" value="TPR-like"/>
    <property type="match status" value="1"/>
</dbReference>
<gene>
    <name evidence="2" type="ORF">GO988_01545</name>
</gene>
<dbReference type="AlphaFoldDB" id="A0A7K1T9D2"/>
<keyword evidence="3" id="KW-1185">Reference proteome</keyword>
<protein>
    <submittedName>
        <fullName evidence="2">DUF2911 domain-containing protein</fullName>
    </submittedName>
</protein>
<dbReference type="InterPro" id="IPR021314">
    <property type="entry name" value="DUF2911"/>
</dbReference>
<accession>A0A7K1T9D2</accession>
<proteinExistence type="predicted"/>
<sequence length="288" mass="31499">MTIPYPLALAGLALLLAPAAQAQTKLTIPQPSPTVKMREAFSTSFVELNYSRPSLKGRVAFGGLVPYGQVWRLGANTVTKIRFGEEVKLAGQTVPAGTYALLAIPGKADWTFILNRDTAQWGAYSYQQSLDVVRLSAKATKLAASQETMLLSLENVRPAAADLLLTWERTQVALPLLANPDPLVLAQIQEAMKGDKKPYLTAAQYYYNSNQPDLTPALGWLDAAIQAKPSYSAYYWKAKLLQKQGKKQEAATAANQSLELVKTDQNEVAKAEYTRLNQQLLAEVGGRK</sequence>
<dbReference type="Gene3D" id="1.25.40.10">
    <property type="entry name" value="Tetratricopeptide repeat domain"/>
    <property type="match status" value="1"/>
</dbReference>
<evidence type="ECO:0000313" key="3">
    <source>
        <dbReference type="Proteomes" id="UP000441336"/>
    </source>
</evidence>
<dbReference type="EMBL" id="WQKZ01000001">
    <property type="protein sequence ID" value="MVN75003.1"/>
    <property type="molecule type" value="Genomic_DNA"/>
</dbReference>
<dbReference type="Pfam" id="PF11138">
    <property type="entry name" value="DUF2911"/>
    <property type="match status" value="1"/>
</dbReference>
<keyword evidence="1" id="KW-0732">Signal</keyword>
<dbReference type="InterPro" id="IPR011990">
    <property type="entry name" value="TPR-like_helical_dom_sf"/>
</dbReference>
<evidence type="ECO:0000313" key="2">
    <source>
        <dbReference type="EMBL" id="MVN75003.1"/>
    </source>
</evidence>
<feature type="chain" id="PRO_5029577275" evidence="1">
    <location>
        <begin position="23"/>
        <end position="288"/>
    </location>
</feature>
<dbReference type="Proteomes" id="UP000441336">
    <property type="component" value="Unassembled WGS sequence"/>
</dbReference>
<dbReference type="RefSeq" id="WP_157561773.1">
    <property type="nucleotide sequence ID" value="NZ_WQKZ01000001.1"/>
</dbReference>
<evidence type="ECO:0000256" key="1">
    <source>
        <dbReference type="SAM" id="SignalP"/>
    </source>
</evidence>
<comment type="caution">
    <text evidence="2">The sequence shown here is derived from an EMBL/GenBank/DDBJ whole genome shotgun (WGS) entry which is preliminary data.</text>
</comment>